<dbReference type="InParanoid" id="A0A2I4CFH9"/>
<dbReference type="OrthoDB" id="10064757at2759"/>
<dbReference type="Proteomes" id="UP000192220">
    <property type="component" value="Unplaced"/>
</dbReference>
<name>A0A2I4CFH9_AUSLI</name>
<dbReference type="RefSeq" id="XP_013878738.1">
    <property type="nucleotide sequence ID" value="XM_014023284.1"/>
</dbReference>
<feature type="non-terminal residue" evidence="2">
    <location>
        <position position="270"/>
    </location>
</feature>
<evidence type="ECO:0000313" key="2">
    <source>
        <dbReference type="RefSeq" id="XP_013878738.1"/>
    </source>
</evidence>
<organism evidence="1 2">
    <name type="scientific">Austrofundulus limnaeus</name>
    <name type="common">Annual killifish</name>
    <dbReference type="NCBI Taxonomy" id="52670"/>
    <lineage>
        <taxon>Eukaryota</taxon>
        <taxon>Metazoa</taxon>
        <taxon>Chordata</taxon>
        <taxon>Craniata</taxon>
        <taxon>Vertebrata</taxon>
        <taxon>Euteleostomi</taxon>
        <taxon>Actinopterygii</taxon>
        <taxon>Neopterygii</taxon>
        <taxon>Teleostei</taxon>
        <taxon>Neoteleostei</taxon>
        <taxon>Acanthomorphata</taxon>
        <taxon>Ovalentaria</taxon>
        <taxon>Atherinomorphae</taxon>
        <taxon>Cyprinodontiformes</taxon>
        <taxon>Rivulidae</taxon>
        <taxon>Austrofundulus</taxon>
    </lineage>
</organism>
<evidence type="ECO:0000313" key="1">
    <source>
        <dbReference type="Proteomes" id="UP000192220"/>
    </source>
</evidence>
<dbReference type="KEGG" id="alim:106528175"/>
<dbReference type="GeneID" id="106528175"/>
<protein>
    <submittedName>
        <fullName evidence="2">Uncharacterized protein LOC106528175</fullName>
    </submittedName>
</protein>
<proteinExistence type="predicted"/>
<keyword evidence="1" id="KW-1185">Reference proteome</keyword>
<gene>
    <name evidence="2" type="primary">LOC106528175</name>
</gene>
<reference evidence="2" key="1">
    <citation type="submission" date="2025-08" db="UniProtKB">
        <authorList>
            <consortium name="RefSeq"/>
        </authorList>
    </citation>
    <scope>IDENTIFICATION</scope>
</reference>
<dbReference type="AlphaFoldDB" id="A0A2I4CFH9"/>
<sequence length="270" mass="31223">MAACVLCRRVARFRSLTNWGRSLFQSKHTHIKPEDDINDQEENKAFQHQKNAPQREYRLHYKPSSYHHAAWNSANCRQKTDCEEEEQCLTAHGPSLWQQGNHYSVSSLRHLSSSKNTLLDLAFNKVPELEVSPALPHRKQASPDVKVDTRAFLKCRPGYASMTLDLTQRPPCIEWVEVLPLLENLSILKGKMNPSEVSQLLVKLSKLQREKHVLLRSDQRFVRLLLYSGEHIHHFSLTQLLELLQSFVWLQIPFSHSVLEALEFELSGRA</sequence>
<accession>A0A2I4CFH9</accession>